<keyword evidence="1" id="KW-0304">Gas vesicle</keyword>
<dbReference type="EMBL" id="SHMR01000004">
    <property type="protein sequence ID" value="RZH67727.1"/>
    <property type="molecule type" value="Genomic_DNA"/>
</dbReference>
<dbReference type="InterPro" id="IPR054796">
    <property type="entry name" value="Gas_vesic_GvpL"/>
</dbReference>
<dbReference type="OrthoDB" id="350702at2157"/>
<dbReference type="STRING" id="222984.GCA_000731985_02330"/>
<gene>
    <name evidence="5" type="ORF">ELS17_10420</name>
</gene>
<dbReference type="NCBIfam" id="NF045778">
    <property type="entry name" value="gas_vesic_GvpL"/>
    <property type="match status" value="1"/>
</dbReference>
<evidence type="ECO:0000256" key="1">
    <source>
        <dbReference type="ARBA" id="ARBA00022987"/>
    </source>
</evidence>
<dbReference type="GO" id="GO:0031411">
    <property type="term" value="C:gas vesicle"/>
    <property type="evidence" value="ECO:0007669"/>
    <property type="project" value="UniProtKB-SubCell"/>
</dbReference>
<feature type="compositionally biased region" description="Basic and acidic residues" evidence="4">
    <location>
        <begin position="1"/>
        <end position="13"/>
    </location>
</feature>
<comment type="caution">
    <text evidence="5">The sequence shown here is derived from an EMBL/GenBank/DDBJ whole genome shotgun (WGS) entry which is preliminary data.</text>
</comment>
<feature type="region of interest" description="Disordered" evidence="4">
    <location>
        <begin position="1"/>
        <end position="25"/>
    </location>
</feature>
<dbReference type="Pfam" id="PF06386">
    <property type="entry name" value="GvpL_GvpF"/>
    <property type="match status" value="1"/>
</dbReference>
<comment type="similarity">
    <text evidence="3">Belongs to the gas vesicle GvpF/GvpL family.</text>
</comment>
<evidence type="ECO:0000313" key="6">
    <source>
        <dbReference type="Proteomes" id="UP000292704"/>
    </source>
</evidence>
<evidence type="ECO:0000256" key="4">
    <source>
        <dbReference type="SAM" id="MobiDB-lite"/>
    </source>
</evidence>
<dbReference type="AlphaFoldDB" id="A0A482Y4J2"/>
<accession>A0A482Y4J2</accession>
<proteinExistence type="inferred from homology"/>
<name>A0A482Y4J2_9EURY</name>
<feature type="region of interest" description="Disordered" evidence="4">
    <location>
        <begin position="217"/>
        <end position="243"/>
    </location>
</feature>
<dbReference type="InterPro" id="IPR009430">
    <property type="entry name" value="GvpL/GvpF"/>
</dbReference>
<evidence type="ECO:0000256" key="3">
    <source>
        <dbReference type="ARBA" id="ARBA00035643"/>
    </source>
</evidence>
<dbReference type="PANTHER" id="PTHR36852:SF1">
    <property type="entry name" value="PROTEIN GVPL 2"/>
    <property type="match status" value="1"/>
</dbReference>
<dbReference type="Proteomes" id="UP000292704">
    <property type="component" value="Unassembled WGS sequence"/>
</dbReference>
<dbReference type="RefSeq" id="WP_130170639.1">
    <property type="nucleotide sequence ID" value="NZ_SHMR01000004.1"/>
</dbReference>
<dbReference type="PANTHER" id="PTHR36852">
    <property type="entry name" value="PROTEIN GVPL 2"/>
    <property type="match status" value="1"/>
</dbReference>
<organism evidence="5 6">
    <name type="scientific">Natrinema altunense</name>
    <dbReference type="NCBI Taxonomy" id="222984"/>
    <lineage>
        <taxon>Archaea</taxon>
        <taxon>Methanobacteriati</taxon>
        <taxon>Methanobacteriota</taxon>
        <taxon>Stenosarchaea group</taxon>
        <taxon>Halobacteria</taxon>
        <taxon>Halobacteriales</taxon>
        <taxon>Natrialbaceae</taxon>
        <taxon>Natrinema</taxon>
    </lineage>
</organism>
<dbReference type="GO" id="GO:0031412">
    <property type="term" value="P:gas vesicle organization"/>
    <property type="evidence" value="ECO:0007669"/>
    <property type="project" value="InterPro"/>
</dbReference>
<protein>
    <submittedName>
        <fullName evidence="5">Gas vesicle protein GvpFL</fullName>
    </submittedName>
</protein>
<reference evidence="5 6" key="1">
    <citation type="submission" date="2019-02" db="EMBL/GenBank/DDBJ databases">
        <title>Genome analysis provides insights into bioremediation potentialities and Haloocin production by Natrinema altunense strain 4.1R isolated from Chott Douz in Tunisian desert.</title>
        <authorList>
            <person name="Najjari A."/>
            <person name="Youssef N."/>
            <person name="Ben Dhia O."/>
            <person name="Ferjani R."/>
            <person name="El Hidri D."/>
            <person name="Ouzari H.I."/>
            <person name="Cherif A."/>
        </authorList>
    </citation>
    <scope>NUCLEOTIDE SEQUENCE [LARGE SCALE GENOMIC DNA]</scope>
    <source>
        <strain evidence="5 6">4.1R</strain>
    </source>
</reference>
<sequence length="308" mass="33563">MSDRDGSGDRLETIEGAGTAEPADVPSIDEGRYLYCLVRADADAALETTGVDGEPVSIVAVDGIGAVVHACDGIYDSGDLAQIRRWLVRHQTVVDEAGQAFGTPIPFQFDTILRGDDDGVREWLREERDTLERALSELAGHWEYRVEVVEIDPVSDAALLERDERLRELDERIADADEGTAFLLEQQFEQRVTELRAARRESVTADLQGRLAAEAREVHALERSPSAQLSDDAAGSDSDSNDDGETLCRLTLLAHEDDEEAIGSILDDVAANDGLEVRFTGPWPPYTFAPELGGDGDGTTTDHTNSRP</sequence>
<evidence type="ECO:0000313" key="5">
    <source>
        <dbReference type="EMBL" id="RZH67727.1"/>
    </source>
</evidence>
<comment type="subcellular location">
    <subcellularLocation>
        <location evidence="2">Gas vesicle</location>
    </subcellularLocation>
</comment>
<feature type="region of interest" description="Disordered" evidence="4">
    <location>
        <begin position="286"/>
        <end position="308"/>
    </location>
</feature>
<evidence type="ECO:0000256" key="2">
    <source>
        <dbReference type="ARBA" id="ARBA00035108"/>
    </source>
</evidence>